<comment type="caution">
    <text evidence="2">The sequence shown here is derived from an EMBL/GenBank/DDBJ whole genome shotgun (WGS) entry which is preliminary data.</text>
</comment>
<gene>
    <name evidence="2" type="ORF">ACFFLS_16400</name>
</gene>
<dbReference type="Proteomes" id="UP001589734">
    <property type="component" value="Unassembled WGS sequence"/>
</dbReference>
<organism evidence="2 3">
    <name type="scientific">Flavobacterium procerum</name>
    <dbReference type="NCBI Taxonomy" id="1455569"/>
    <lineage>
        <taxon>Bacteria</taxon>
        <taxon>Pseudomonadati</taxon>
        <taxon>Bacteroidota</taxon>
        <taxon>Flavobacteriia</taxon>
        <taxon>Flavobacteriales</taxon>
        <taxon>Flavobacteriaceae</taxon>
        <taxon>Flavobacterium</taxon>
    </lineage>
</organism>
<reference evidence="2 3" key="1">
    <citation type="submission" date="2024-09" db="EMBL/GenBank/DDBJ databases">
        <authorList>
            <person name="Sun Q."/>
            <person name="Mori K."/>
        </authorList>
    </citation>
    <scope>NUCLEOTIDE SEQUENCE [LARGE SCALE GENOMIC DNA]</scope>
    <source>
        <strain evidence="2 3">CGMCC 1.12926</strain>
    </source>
</reference>
<accession>A0ABV6BT63</accession>
<keyword evidence="3" id="KW-1185">Reference proteome</keyword>
<feature type="compositionally biased region" description="Basic and acidic residues" evidence="1">
    <location>
        <begin position="15"/>
        <end position="28"/>
    </location>
</feature>
<evidence type="ECO:0000313" key="2">
    <source>
        <dbReference type="EMBL" id="MFC0078631.1"/>
    </source>
</evidence>
<dbReference type="EMBL" id="JBHLYW010000010">
    <property type="protein sequence ID" value="MFC0078631.1"/>
    <property type="molecule type" value="Genomic_DNA"/>
</dbReference>
<dbReference type="RefSeq" id="WP_379684423.1">
    <property type="nucleotide sequence ID" value="NZ_JBHLYW010000010.1"/>
</dbReference>
<name>A0ABV6BT63_9FLAO</name>
<feature type="region of interest" description="Disordered" evidence="1">
    <location>
        <begin position="15"/>
        <end position="46"/>
    </location>
</feature>
<evidence type="ECO:0000256" key="1">
    <source>
        <dbReference type="SAM" id="MobiDB-lite"/>
    </source>
</evidence>
<proteinExistence type="predicted"/>
<protein>
    <submittedName>
        <fullName evidence="2">RSAM-modified peptide</fullName>
    </submittedName>
</protein>
<sequence length="46" mass="4866">MKKTSLKFDDFNTEKLSKNEQKIIRGGDGDTDLPNPSKGGGGAGNV</sequence>
<evidence type="ECO:0000313" key="3">
    <source>
        <dbReference type="Proteomes" id="UP001589734"/>
    </source>
</evidence>